<feature type="coiled-coil region" evidence="1">
    <location>
        <begin position="83"/>
        <end position="113"/>
    </location>
</feature>
<sequence>MAKFYLIACLIPLLLCAAEPSAFEKQSGATKDDIKNIQRHIANLQSKVDTLQQTQEGVSSLYESQSSKLQKQIIENAEQGKHIEEIQTQLDTLNNLKKQVDSNTQAIKSIKTQLQEINKSITTLNQSILAELNKINTPTQTTQTEQKFIKDKTKQADIFTQAKKFYEQKSYNSAKERFVWLAQINYKKAECYFYLGEIAFETKSHNDAISYYKESVMSNDKATYMPTLLLHTAQSFNAIKDTKNYNKFLDSLIANYPTSKEAQSAKKLKNQK</sequence>
<dbReference type="AlphaFoldDB" id="A0A650ELP4"/>
<name>A0A650ELP4_9HELI</name>
<feature type="chain" id="PRO_5024805453" evidence="2">
    <location>
        <begin position="18"/>
        <end position="272"/>
    </location>
</feature>
<dbReference type="Gene3D" id="1.25.40.10">
    <property type="entry name" value="Tetratricopeptide repeat domain"/>
    <property type="match status" value="1"/>
</dbReference>
<evidence type="ECO:0000313" key="3">
    <source>
        <dbReference type="EMBL" id="QGT50048.1"/>
    </source>
</evidence>
<proteinExistence type="predicted"/>
<keyword evidence="1" id="KW-0175">Coiled coil</keyword>
<organism evidence="3">
    <name type="scientific">uncultured Helicobacter sp</name>
    <dbReference type="NCBI Taxonomy" id="175537"/>
    <lineage>
        <taxon>Bacteria</taxon>
        <taxon>Pseudomonadati</taxon>
        <taxon>Campylobacterota</taxon>
        <taxon>Epsilonproteobacteria</taxon>
        <taxon>Campylobacterales</taxon>
        <taxon>Helicobacteraceae</taxon>
        <taxon>Helicobacter</taxon>
        <taxon>environmental samples</taxon>
    </lineage>
</organism>
<keyword evidence="2" id="KW-0732">Signal</keyword>
<gene>
    <name evidence="3" type="ORF">Helico4rc_1680</name>
</gene>
<reference evidence="3" key="1">
    <citation type="journal article" date="2020" name="J. ISSAAS">
        <title>Lactobacilli and other gastrointestinal microbiota of Peromyscus leucopus, reservoir host for agents of Lyme disease and other zoonoses in North America.</title>
        <authorList>
            <person name="Milovic A."/>
            <person name="Bassam K."/>
            <person name="Shao H."/>
            <person name="Chatzistamou I."/>
            <person name="Tufts D.M."/>
            <person name="Diuk-Wasser M."/>
            <person name="Barbour A.G."/>
        </authorList>
    </citation>
    <scope>NUCLEOTIDE SEQUENCE</scope>
    <source>
        <strain evidence="3">LL4</strain>
    </source>
</reference>
<dbReference type="InterPro" id="IPR019734">
    <property type="entry name" value="TPR_rpt"/>
</dbReference>
<dbReference type="SUPFAM" id="SSF48452">
    <property type="entry name" value="TPR-like"/>
    <property type="match status" value="1"/>
</dbReference>
<feature type="signal peptide" evidence="2">
    <location>
        <begin position="1"/>
        <end position="17"/>
    </location>
</feature>
<protein>
    <submittedName>
        <fullName evidence="3">Uncharacterized protein</fullName>
    </submittedName>
</protein>
<dbReference type="Pfam" id="PF13174">
    <property type="entry name" value="TPR_6"/>
    <property type="match status" value="1"/>
</dbReference>
<accession>A0A650ELP4</accession>
<dbReference type="InterPro" id="IPR011990">
    <property type="entry name" value="TPR-like_helical_dom_sf"/>
</dbReference>
<evidence type="ECO:0000256" key="2">
    <source>
        <dbReference type="SAM" id="SignalP"/>
    </source>
</evidence>
<evidence type="ECO:0000256" key="1">
    <source>
        <dbReference type="SAM" id="Coils"/>
    </source>
</evidence>
<dbReference type="EMBL" id="MN577567">
    <property type="protein sequence ID" value="QGT50048.1"/>
    <property type="molecule type" value="Genomic_DNA"/>
</dbReference>